<evidence type="ECO:0000313" key="2">
    <source>
        <dbReference type="EMBL" id="OAD20246.1"/>
    </source>
</evidence>
<accession>A0A176RX11</accession>
<dbReference type="NCBIfam" id="NF033564">
    <property type="entry name" value="transpos_ISAs1"/>
    <property type="match status" value="1"/>
</dbReference>
<proteinExistence type="predicted"/>
<dbReference type="Pfam" id="PF01609">
    <property type="entry name" value="DDE_Tnp_1"/>
    <property type="match status" value="1"/>
</dbReference>
<reference evidence="2 3" key="1">
    <citation type="submission" date="2016-05" db="EMBL/GenBank/DDBJ databases">
        <title>Single-cell genome of chain-forming Candidatus Thiomargarita nelsonii and comparison to other large sulfur-oxidizing bacteria.</title>
        <authorList>
            <person name="Winkel M."/>
            <person name="Salman V."/>
            <person name="Woyke T."/>
            <person name="Schulz-Vogt H."/>
            <person name="Richter M."/>
            <person name="Flood B."/>
            <person name="Bailey J."/>
            <person name="Amann R."/>
            <person name="Mussmann M."/>
        </authorList>
    </citation>
    <scope>NUCLEOTIDE SEQUENCE [LARGE SCALE GENOMIC DNA]</scope>
    <source>
        <strain evidence="2 3">THI036</strain>
    </source>
</reference>
<dbReference type="PATRIC" id="fig|1003181.4.peg.5356"/>
<sequence>MVESERTVNEKTTIEHRYYISSSVETAAILLNASRMHWGIENSLHWRLDIAFREDESRIRKGHGAENFAILRHIALNLLDKEDTAKVGIKNKRLMAGWDDSYLEKVLAGLAS</sequence>
<organism evidence="2 3">
    <name type="scientific">Candidatus Thiomargarita nelsonii</name>
    <dbReference type="NCBI Taxonomy" id="1003181"/>
    <lineage>
        <taxon>Bacteria</taxon>
        <taxon>Pseudomonadati</taxon>
        <taxon>Pseudomonadota</taxon>
        <taxon>Gammaproteobacteria</taxon>
        <taxon>Thiotrichales</taxon>
        <taxon>Thiotrichaceae</taxon>
        <taxon>Thiomargarita</taxon>
    </lineage>
</organism>
<dbReference type="InterPro" id="IPR051698">
    <property type="entry name" value="Transposase_11-like"/>
</dbReference>
<dbReference type="InterPro" id="IPR002559">
    <property type="entry name" value="Transposase_11"/>
</dbReference>
<dbReference type="Proteomes" id="UP000076962">
    <property type="component" value="Unassembled WGS sequence"/>
</dbReference>
<evidence type="ECO:0000259" key="1">
    <source>
        <dbReference type="Pfam" id="PF01609"/>
    </source>
</evidence>
<gene>
    <name evidence="2" type="ORF">THIOM_004070</name>
</gene>
<dbReference type="GO" id="GO:0006313">
    <property type="term" value="P:DNA transposition"/>
    <property type="evidence" value="ECO:0007669"/>
    <property type="project" value="InterPro"/>
</dbReference>
<evidence type="ECO:0000313" key="3">
    <source>
        <dbReference type="Proteomes" id="UP000076962"/>
    </source>
</evidence>
<dbReference type="EMBL" id="LUTY01002503">
    <property type="protein sequence ID" value="OAD20246.1"/>
    <property type="molecule type" value="Genomic_DNA"/>
</dbReference>
<dbReference type="AlphaFoldDB" id="A0A176RX11"/>
<feature type="domain" description="Transposase IS4-like" evidence="1">
    <location>
        <begin position="13"/>
        <end position="78"/>
    </location>
</feature>
<keyword evidence="3" id="KW-1185">Reference proteome</keyword>
<dbReference type="PANTHER" id="PTHR30298">
    <property type="entry name" value="H REPEAT-ASSOCIATED PREDICTED TRANSPOSASE"/>
    <property type="match status" value="1"/>
</dbReference>
<name>A0A176RX11_9GAMM</name>
<dbReference type="PANTHER" id="PTHR30298:SF0">
    <property type="entry name" value="PROTEIN YBFL-RELATED"/>
    <property type="match status" value="1"/>
</dbReference>
<comment type="caution">
    <text evidence="2">The sequence shown here is derived from an EMBL/GenBank/DDBJ whole genome shotgun (WGS) entry which is preliminary data.</text>
</comment>
<dbReference type="GO" id="GO:0004803">
    <property type="term" value="F:transposase activity"/>
    <property type="evidence" value="ECO:0007669"/>
    <property type="project" value="InterPro"/>
</dbReference>
<dbReference type="InterPro" id="IPR047647">
    <property type="entry name" value="ISAs1_transpos"/>
</dbReference>
<dbReference type="GO" id="GO:0003677">
    <property type="term" value="F:DNA binding"/>
    <property type="evidence" value="ECO:0007669"/>
    <property type="project" value="InterPro"/>
</dbReference>
<protein>
    <submittedName>
        <fullName evidence="2">Transposase IS4 family protein</fullName>
    </submittedName>
</protein>